<dbReference type="AlphaFoldDB" id="A0A3M7HIF7"/>
<comment type="caution">
    <text evidence="4">The sequence shown here is derived from an EMBL/GenBank/DDBJ whole genome shotgun (WGS) entry which is preliminary data.</text>
</comment>
<feature type="region of interest" description="Disordered" evidence="1">
    <location>
        <begin position="24"/>
        <end position="53"/>
    </location>
</feature>
<feature type="transmembrane region" description="Helical" evidence="2">
    <location>
        <begin position="113"/>
        <end position="135"/>
    </location>
</feature>
<dbReference type="PANTHER" id="PTHR36459">
    <property type="entry name" value="ORF"/>
    <property type="match status" value="1"/>
</dbReference>
<feature type="compositionally biased region" description="Basic and acidic residues" evidence="1">
    <location>
        <begin position="24"/>
        <end position="34"/>
    </location>
</feature>
<dbReference type="Proteomes" id="UP000280598">
    <property type="component" value="Unassembled WGS sequence"/>
</dbReference>
<dbReference type="Pfam" id="PF00487">
    <property type="entry name" value="FA_desaturase"/>
    <property type="match status" value="1"/>
</dbReference>
<evidence type="ECO:0000259" key="3">
    <source>
        <dbReference type="Pfam" id="PF00487"/>
    </source>
</evidence>
<evidence type="ECO:0000256" key="1">
    <source>
        <dbReference type="SAM" id="MobiDB-lite"/>
    </source>
</evidence>
<sequence>MDIHPELTELDRIVLTDLLQDVRQKSNTESRSSDRVGASGSPAKDASSTVDDQVDTEDAIARLKALNSQKDSAFQPTIFTAWDSKDLSPAINKHVVQPYSRFAQGVVRHPTDVVFLTHLLLYSSTILPSAIYLLWPGHFSWTHGILHTVFTMWCAGPFTLMLHNHIHNNGPGDLSSTIRYQRDDIGHFLHYVGRFMFFIWLELPLYFIQRKKYNLGVRAFLSEISSYAFMYGMWRWNPKPATFVFLLPFFLLRIGLMVGNWGQHALVDEVEPDSDYRSSITLIDVPSNRYSFNDGYHTAHHLNPRRHWREHPTHFLQSKTTYAGNGALVFTNIDYIMLTITLLRKDYMYLADRLVPIGDQIGMSKVEIANMLKTKTRAFTEADIKKRFK</sequence>
<evidence type="ECO:0000256" key="2">
    <source>
        <dbReference type="SAM" id="Phobius"/>
    </source>
</evidence>
<organism evidence="4 5">
    <name type="scientific">Hortaea werneckii</name>
    <name type="common">Black yeast</name>
    <name type="synonym">Cladosporium werneckii</name>
    <dbReference type="NCBI Taxonomy" id="91943"/>
    <lineage>
        <taxon>Eukaryota</taxon>
        <taxon>Fungi</taxon>
        <taxon>Dikarya</taxon>
        <taxon>Ascomycota</taxon>
        <taxon>Pezizomycotina</taxon>
        <taxon>Dothideomycetes</taxon>
        <taxon>Dothideomycetidae</taxon>
        <taxon>Mycosphaerellales</taxon>
        <taxon>Teratosphaeriaceae</taxon>
        <taxon>Hortaea</taxon>
    </lineage>
</organism>
<gene>
    <name evidence="4" type="ORF">D0860_02770</name>
</gene>
<feature type="domain" description="Fatty acid desaturase" evidence="3">
    <location>
        <begin position="162"/>
        <end position="325"/>
    </location>
</feature>
<keyword evidence="2" id="KW-1133">Transmembrane helix</keyword>
<keyword evidence="2" id="KW-0472">Membrane</keyword>
<reference evidence="4 5" key="1">
    <citation type="journal article" date="2018" name="BMC Genomics">
        <title>Genomic evidence for intraspecific hybridization in a clonal and extremely halotolerant yeast.</title>
        <authorList>
            <person name="Gostincar C."/>
            <person name="Stajich J.E."/>
            <person name="Zupancic J."/>
            <person name="Zalar P."/>
            <person name="Gunde-Cimerman N."/>
        </authorList>
    </citation>
    <scope>NUCLEOTIDE SEQUENCE [LARGE SCALE GENOMIC DNA]</scope>
    <source>
        <strain evidence="4 5">EXF-562</strain>
    </source>
</reference>
<name>A0A3M7HIF7_HORWE</name>
<accession>A0A3M7HIF7</accession>
<feature type="transmembrane region" description="Helical" evidence="2">
    <location>
        <begin position="188"/>
        <end position="209"/>
    </location>
</feature>
<proteinExistence type="predicted"/>
<feature type="transmembrane region" description="Helical" evidence="2">
    <location>
        <begin position="322"/>
        <end position="343"/>
    </location>
</feature>
<protein>
    <recommendedName>
        <fullName evidence="3">Fatty acid desaturase domain-containing protein</fullName>
    </recommendedName>
</protein>
<feature type="transmembrane region" description="Helical" evidence="2">
    <location>
        <begin position="241"/>
        <end position="262"/>
    </location>
</feature>
<dbReference type="EMBL" id="QWIS01000039">
    <property type="protein sequence ID" value="RMZ12957.1"/>
    <property type="molecule type" value="Genomic_DNA"/>
</dbReference>
<keyword evidence="2" id="KW-0812">Transmembrane</keyword>
<feature type="transmembrane region" description="Helical" evidence="2">
    <location>
        <begin position="141"/>
        <end position="162"/>
    </location>
</feature>
<dbReference type="PANTHER" id="PTHR36459:SF1">
    <property type="entry name" value="FATTY ACID DESATURASE DOMAIN-CONTAINING PROTEIN-RELATED"/>
    <property type="match status" value="1"/>
</dbReference>
<dbReference type="InterPro" id="IPR005804">
    <property type="entry name" value="FA_desaturase_dom"/>
</dbReference>
<evidence type="ECO:0000313" key="5">
    <source>
        <dbReference type="Proteomes" id="UP000280598"/>
    </source>
</evidence>
<evidence type="ECO:0000313" key="4">
    <source>
        <dbReference type="EMBL" id="RMZ12957.1"/>
    </source>
</evidence>
<dbReference type="GO" id="GO:0006629">
    <property type="term" value="P:lipid metabolic process"/>
    <property type="evidence" value="ECO:0007669"/>
    <property type="project" value="InterPro"/>
</dbReference>